<protein>
    <recommendedName>
        <fullName evidence="1">F-box domain-containing protein</fullName>
    </recommendedName>
</protein>
<name>A0A139ACW6_GONPJ</name>
<evidence type="ECO:0000259" key="1">
    <source>
        <dbReference type="PROSITE" id="PS50181"/>
    </source>
</evidence>
<evidence type="ECO:0000313" key="3">
    <source>
        <dbReference type="Proteomes" id="UP000070544"/>
    </source>
</evidence>
<dbReference type="PROSITE" id="PS50181">
    <property type="entry name" value="FBOX"/>
    <property type="match status" value="1"/>
</dbReference>
<dbReference type="OrthoDB" id="10011075at2759"/>
<dbReference type="EMBL" id="KQ965767">
    <property type="protein sequence ID" value="KXS14666.1"/>
    <property type="molecule type" value="Genomic_DNA"/>
</dbReference>
<evidence type="ECO:0000313" key="2">
    <source>
        <dbReference type="EMBL" id="KXS14666.1"/>
    </source>
</evidence>
<feature type="domain" description="F-box" evidence="1">
    <location>
        <begin position="55"/>
        <end position="93"/>
    </location>
</feature>
<gene>
    <name evidence="2" type="ORF">M427DRAFT_44867</name>
</gene>
<dbReference type="SUPFAM" id="SSF81383">
    <property type="entry name" value="F-box domain"/>
    <property type="match status" value="1"/>
</dbReference>
<reference evidence="2 3" key="1">
    <citation type="journal article" date="2015" name="Genome Biol. Evol.">
        <title>Phylogenomic analyses indicate that early fungi evolved digesting cell walls of algal ancestors of land plants.</title>
        <authorList>
            <person name="Chang Y."/>
            <person name="Wang S."/>
            <person name="Sekimoto S."/>
            <person name="Aerts A.L."/>
            <person name="Choi C."/>
            <person name="Clum A."/>
            <person name="LaButti K.M."/>
            <person name="Lindquist E.A."/>
            <person name="Yee Ngan C."/>
            <person name="Ohm R.A."/>
            <person name="Salamov A.A."/>
            <person name="Grigoriev I.V."/>
            <person name="Spatafora J.W."/>
            <person name="Berbee M.L."/>
        </authorList>
    </citation>
    <scope>NUCLEOTIDE SEQUENCE [LARGE SCALE GENOMIC DNA]</scope>
    <source>
        <strain evidence="2 3">JEL478</strain>
    </source>
</reference>
<dbReference type="CDD" id="cd09917">
    <property type="entry name" value="F-box_SF"/>
    <property type="match status" value="1"/>
</dbReference>
<dbReference type="Proteomes" id="UP000070544">
    <property type="component" value="Unassembled WGS sequence"/>
</dbReference>
<keyword evidence="3" id="KW-1185">Reference proteome</keyword>
<accession>A0A139ACW6</accession>
<proteinExistence type="predicted"/>
<dbReference type="InterPro" id="IPR036047">
    <property type="entry name" value="F-box-like_dom_sf"/>
</dbReference>
<dbReference type="AlphaFoldDB" id="A0A139ACW6"/>
<dbReference type="InterPro" id="IPR001810">
    <property type="entry name" value="F-box_dom"/>
</dbReference>
<sequence>MYGFGSHVESRSLNGKKAIVTGANIRSFLWCTAPLIFIRNADAERTELPSPAFHRTSLDCLPNEVILLIFNYLAPHDIFRSFGYISRRYHHLVPRVFPPDGRAGILVELVDRSNIVRFGTSPNGGERMRLGSLSRFRFVRAWAFVNGRKVVADHPVPLNSNVDFGAIAEAVSELGNFVFVGVGGIGIRDGTAQTDWIISLLSNPVSAPKKFSLGEKTALEMLSMPQLSFLRVSNLDVSFGASFDVPQHLLTQQPPGMFPSCETINVWSASTDCVRDVAYTIRAITGANPRSRLSQIVMSFGTGERHGHIFISEIPLIMALRNNIGWIALPGIGKAKDATKRARYRGISNLRNLELHTDSVPRKFSSLLEYAQVLSIIFPSLDYLILVFHEDVRPEDMCRPQEALPAFVDFVATQPAKNVYLRFYLPYGRNMWRNAPLHSAGRVEDVHTQLAQHARGRSVRSRRAVRYRSSARPSGAWIWREKGGGVVGCSVSAFRARVMSGIGSRDYV</sequence>
<organism evidence="2 3">
    <name type="scientific">Gonapodya prolifera (strain JEL478)</name>
    <name type="common">Monoblepharis prolifera</name>
    <dbReference type="NCBI Taxonomy" id="1344416"/>
    <lineage>
        <taxon>Eukaryota</taxon>
        <taxon>Fungi</taxon>
        <taxon>Fungi incertae sedis</taxon>
        <taxon>Chytridiomycota</taxon>
        <taxon>Chytridiomycota incertae sedis</taxon>
        <taxon>Monoblepharidomycetes</taxon>
        <taxon>Monoblepharidales</taxon>
        <taxon>Gonapodyaceae</taxon>
        <taxon>Gonapodya</taxon>
    </lineage>
</organism>